<feature type="transmembrane region" description="Helical" evidence="1">
    <location>
        <begin position="50"/>
        <end position="72"/>
    </location>
</feature>
<feature type="transmembrane region" description="Helical" evidence="1">
    <location>
        <begin position="21"/>
        <end position="44"/>
    </location>
</feature>
<dbReference type="EMBL" id="BIFR01000001">
    <property type="protein sequence ID" value="GCE10313.1"/>
    <property type="molecule type" value="Genomic_DNA"/>
</dbReference>
<feature type="transmembrane region" description="Helical" evidence="1">
    <location>
        <begin position="124"/>
        <end position="146"/>
    </location>
</feature>
<dbReference type="AlphaFoldDB" id="A0A401ZTX7"/>
<evidence type="ECO:0000313" key="3">
    <source>
        <dbReference type="EMBL" id="GCE10313.1"/>
    </source>
</evidence>
<reference evidence="4" key="1">
    <citation type="submission" date="2018-12" db="EMBL/GenBank/DDBJ databases">
        <title>Tengunoibacter tsumagoiensis gen. nov., sp. nov., Dictyobacter kobayashii sp. nov., D. alpinus sp. nov., and D. joshuensis sp. nov. and description of Dictyobacteraceae fam. nov. within the order Ktedonobacterales isolated from Tengu-no-mugimeshi.</title>
        <authorList>
            <person name="Wang C.M."/>
            <person name="Zheng Y."/>
            <person name="Sakai Y."/>
            <person name="Toyoda A."/>
            <person name="Minakuchi Y."/>
            <person name="Abe K."/>
            <person name="Yokota A."/>
            <person name="Yabe S."/>
        </authorList>
    </citation>
    <scope>NUCLEOTIDE SEQUENCE [LARGE SCALE GENOMIC DNA]</scope>
    <source>
        <strain evidence="4">Uno3</strain>
    </source>
</reference>
<dbReference type="Pfam" id="PF13796">
    <property type="entry name" value="Sensor"/>
    <property type="match status" value="1"/>
</dbReference>
<evidence type="ECO:0000256" key="1">
    <source>
        <dbReference type="SAM" id="Phobius"/>
    </source>
</evidence>
<feature type="transmembrane region" description="Helical" evidence="1">
    <location>
        <begin position="184"/>
        <end position="207"/>
    </location>
</feature>
<evidence type="ECO:0000259" key="2">
    <source>
        <dbReference type="Pfam" id="PF13796"/>
    </source>
</evidence>
<organism evidence="3 4">
    <name type="scientific">Tengunoibacter tsumagoiensis</name>
    <dbReference type="NCBI Taxonomy" id="2014871"/>
    <lineage>
        <taxon>Bacteria</taxon>
        <taxon>Bacillati</taxon>
        <taxon>Chloroflexota</taxon>
        <taxon>Ktedonobacteria</taxon>
        <taxon>Ktedonobacterales</taxon>
        <taxon>Dictyobacteraceae</taxon>
        <taxon>Tengunoibacter</taxon>
    </lineage>
</organism>
<dbReference type="OrthoDB" id="156491at2"/>
<dbReference type="RefSeq" id="WP_126577926.1">
    <property type="nucleotide sequence ID" value="NZ_BIFR01000001.1"/>
</dbReference>
<gene>
    <name evidence="3" type="ORF">KTT_01720</name>
</gene>
<keyword evidence="1" id="KW-1133">Transmembrane helix</keyword>
<dbReference type="Proteomes" id="UP000287352">
    <property type="component" value="Unassembled WGS sequence"/>
</dbReference>
<keyword evidence="1" id="KW-0812">Transmembrane</keyword>
<accession>A0A401ZTX7</accession>
<sequence>MQQVFTNDRHRNGHKENIGLSILYLLLSFPLSLLYFLFVVIGLAVGMSTVVIWIGIPILLITMAGLRGIAIVERDLAASMLHIEMPRTGREHHGERGRGWWNWLKSNASDPLTWRSLLYVLVKFPLGISAFVIALTLPILSLTLLLNPLSYLLSTYIYSLVNASGSHYHEWMLFMYIDGHFDPLTFVLSFLATPLGVLCWLATRWLLNGMAHGLGAFTRGMLTTYSYEQVRIQPKYELYS</sequence>
<evidence type="ECO:0000313" key="4">
    <source>
        <dbReference type="Proteomes" id="UP000287352"/>
    </source>
</evidence>
<comment type="caution">
    <text evidence="3">The sequence shown here is derived from an EMBL/GenBank/DDBJ whole genome shotgun (WGS) entry which is preliminary data.</text>
</comment>
<protein>
    <recommendedName>
        <fullName evidence="2">Putative sensor domain-containing protein</fullName>
    </recommendedName>
</protein>
<name>A0A401ZTX7_9CHLR</name>
<keyword evidence="1" id="KW-0472">Membrane</keyword>
<proteinExistence type="predicted"/>
<dbReference type="InterPro" id="IPR025828">
    <property type="entry name" value="Put_sensor_dom"/>
</dbReference>
<feature type="domain" description="Putative sensor" evidence="2">
    <location>
        <begin position="24"/>
        <end position="222"/>
    </location>
</feature>
<keyword evidence="4" id="KW-1185">Reference proteome</keyword>